<dbReference type="EMBL" id="JTHP01000038">
    <property type="protein sequence ID" value="KJD44267.1"/>
    <property type="molecule type" value="Genomic_DNA"/>
</dbReference>
<evidence type="ECO:0000313" key="3">
    <source>
        <dbReference type="Proteomes" id="UP000032534"/>
    </source>
</evidence>
<accession>A0A0D7X2M7</accession>
<feature type="transmembrane region" description="Helical" evidence="1">
    <location>
        <begin position="89"/>
        <end position="115"/>
    </location>
</feature>
<name>A0A0D7X2M7_9BACL</name>
<comment type="caution">
    <text evidence="2">The sequence shown here is derived from an EMBL/GenBank/DDBJ whole genome shotgun (WGS) entry which is preliminary data.</text>
</comment>
<dbReference type="OrthoDB" id="2040460at2"/>
<keyword evidence="1" id="KW-0472">Membrane</keyword>
<protein>
    <submittedName>
        <fullName evidence="2">Uncharacterized protein</fullName>
    </submittedName>
</protein>
<dbReference type="PATRIC" id="fig|159743.3.peg.3939"/>
<reference evidence="2 3" key="1">
    <citation type="submission" date="2014-11" db="EMBL/GenBank/DDBJ databases">
        <title>Draft Genome Sequences of Paenibacillus polymyxa NRRL B-30509 and Paenibacillus terrae NRRL B-30644, Strains from a Poultry Environment that Produce Tridecaptin A and Paenicidins.</title>
        <authorList>
            <person name="van Belkum M.J."/>
            <person name="Lohans C.T."/>
            <person name="Vederas J.C."/>
        </authorList>
    </citation>
    <scope>NUCLEOTIDE SEQUENCE [LARGE SCALE GENOMIC DNA]</scope>
    <source>
        <strain evidence="2 3">NRRL B-30644</strain>
    </source>
</reference>
<dbReference type="Proteomes" id="UP000032534">
    <property type="component" value="Unassembled WGS sequence"/>
</dbReference>
<evidence type="ECO:0000256" key="1">
    <source>
        <dbReference type="SAM" id="Phobius"/>
    </source>
</evidence>
<keyword evidence="1" id="KW-1133">Transmembrane helix</keyword>
<proteinExistence type="predicted"/>
<evidence type="ECO:0000313" key="2">
    <source>
        <dbReference type="EMBL" id="KJD44267.1"/>
    </source>
</evidence>
<keyword evidence="3" id="KW-1185">Reference proteome</keyword>
<organism evidence="2 3">
    <name type="scientific">Paenibacillus terrae</name>
    <dbReference type="NCBI Taxonomy" id="159743"/>
    <lineage>
        <taxon>Bacteria</taxon>
        <taxon>Bacillati</taxon>
        <taxon>Bacillota</taxon>
        <taxon>Bacilli</taxon>
        <taxon>Bacillales</taxon>
        <taxon>Paenibacillaceae</taxon>
        <taxon>Paenibacillus</taxon>
    </lineage>
</organism>
<feature type="transmembrane region" description="Helical" evidence="1">
    <location>
        <begin position="135"/>
        <end position="160"/>
    </location>
</feature>
<keyword evidence="1" id="KW-0812">Transmembrane</keyword>
<dbReference type="RefSeq" id="WP_044647379.1">
    <property type="nucleotide sequence ID" value="NZ_JTHP01000038.1"/>
</dbReference>
<sequence length="163" mass="17893">MAKWNVEDNGTQYEIEYKRSLGGGKIIVNGSVQKVKSQNAFLNLVDFPIRLTNKAVNVVVIGNKADLAVDGVYLGSNQPYVPVAKVPGWSWAFVVVSLVIGLLFSGIFGVCIGILGSMFYVKSSLSMHQSTNRRIISCLIVFLIISIVQVVFGITVNQWLRNL</sequence>
<dbReference type="AlphaFoldDB" id="A0A0D7X2M7"/>
<gene>
    <name evidence="2" type="ORF">QD47_17715</name>
</gene>